<sequence>MSAEGSSSKFQHNNPQHPLLMIDDSQYTLAKDYALHTAPPPDLEGRDIPWTLHTFEEKHILSALCDPAELYPFPDPVLEPVLVSVVKNPGETFAAFKAHRDEANNKFDTDAASYETASAQHAEDLDTWKAFRVAYEQEEDLQDEEEKAKREAEEKEKEVAEGKGKEKEKEVEEDEDADMVEVEVPLAAPLYIISQMSWWI</sequence>
<feature type="compositionally biased region" description="Basic and acidic residues" evidence="1">
    <location>
        <begin position="146"/>
        <end position="170"/>
    </location>
</feature>
<feature type="region of interest" description="Disordered" evidence="1">
    <location>
        <begin position="139"/>
        <end position="180"/>
    </location>
</feature>
<accession>A0AAW0BAL1</accession>
<keyword evidence="3" id="KW-1185">Reference proteome</keyword>
<dbReference type="EMBL" id="JAYKXP010000157">
    <property type="protein sequence ID" value="KAK7021961.1"/>
    <property type="molecule type" value="Genomic_DNA"/>
</dbReference>
<evidence type="ECO:0000256" key="1">
    <source>
        <dbReference type="SAM" id="MobiDB-lite"/>
    </source>
</evidence>
<gene>
    <name evidence="2" type="ORF">VNI00_017140</name>
</gene>
<proteinExistence type="predicted"/>
<comment type="caution">
    <text evidence="2">The sequence shown here is derived from an EMBL/GenBank/DDBJ whole genome shotgun (WGS) entry which is preliminary data.</text>
</comment>
<dbReference type="Proteomes" id="UP001383192">
    <property type="component" value="Unassembled WGS sequence"/>
</dbReference>
<feature type="compositionally biased region" description="Acidic residues" evidence="1">
    <location>
        <begin position="171"/>
        <end position="180"/>
    </location>
</feature>
<organism evidence="2 3">
    <name type="scientific">Paramarasmius palmivorus</name>
    <dbReference type="NCBI Taxonomy" id="297713"/>
    <lineage>
        <taxon>Eukaryota</taxon>
        <taxon>Fungi</taxon>
        <taxon>Dikarya</taxon>
        <taxon>Basidiomycota</taxon>
        <taxon>Agaricomycotina</taxon>
        <taxon>Agaricomycetes</taxon>
        <taxon>Agaricomycetidae</taxon>
        <taxon>Agaricales</taxon>
        <taxon>Marasmiineae</taxon>
        <taxon>Marasmiaceae</taxon>
        <taxon>Paramarasmius</taxon>
    </lineage>
</organism>
<protein>
    <submittedName>
        <fullName evidence="2">Uncharacterized protein</fullName>
    </submittedName>
</protein>
<dbReference type="AlphaFoldDB" id="A0AAW0BAL1"/>
<evidence type="ECO:0000313" key="2">
    <source>
        <dbReference type="EMBL" id="KAK7021961.1"/>
    </source>
</evidence>
<name>A0AAW0BAL1_9AGAR</name>
<reference evidence="2 3" key="1">
    <citation type="submission" date="2024-01" db="EMBL/GenBank/DDBJ databases">
        <title>A draft genome for a cacao thread blight-causing isolate of Paramarasmius palmivorus.</title>
        <authorList>
            <person name="Baruah I.K."/>
            <person name="Bukari Y."/>
            <person name="Amoako-Attah I."/>
            <person name="Meinhardt L.W."/>
            <person name="Bailey B.A."/>
            <person name="Cohen S.P."/>
        </authorList>
    </citation>
    <scope>NUCLEOTIDE SEQUENCE [LARGE SCALE GENOMIC DNA]</scope>
    <source>
        <strain evidence="2 3">GH-12</strain>
    </source>
</reference>
<evidence type="ECO:0000313" key="3">
    <source>
        <dbReference type="Proteomes" id="UP001383192"/>
    </source>
</evidence>